<keyword evidence="2" id="KW-0472">Membrane</keyword>
<gene>
    <name evidence="3" type="ORF">E5163_01400</name>
</gene>
<evidence type="ECO:0000313" key="4">
    <source>
        <dbReference type="Proteomes" id="UP000308054"/>
    </source>
</evidence>
<sequence length="105" mass="11199">MAGFIIATFRFLVYFVFLAVTLAGMLLGARLAQQQGYEVWFGGALGLLAGFFAAVLVTGIMVILLDIQASLKALAETGRTGSGEVHHHYHHGDDGEGPYPETGET</sequence>
<dbReference type="RefSeq" id="WP_135994321.1">
    <property type="nucleotide sequence ID" value="NZ_CP071057.1"/>
</dbReference>
<name>A0A4S2H2Q7_9PROT</name>
<keyword evidence="2" id="KW-0812">Transmembrane</keyword>
<accession>A0A4S2H2Q7</accession>
<evidence type="ECO:0000256" key="1">
    <source>
        <dbReference type="SAM" id="MobiDB-lite"/>
    </source>
</evidence>
<reference evidence="3 4" key="1">
    <citation type="journal article" date="2017" name="Int. J. Syst. Evol. Microbiol.">
        <title>Marinicauda algicola sp. nov., isolated from a marine red alga Rhodosorus marinus.</title>
        <authorList>
            <person name="Jeong S.E."/>
            <person name="Jeon S.H."/>
            <person name="Chun B.H."/>
            <person name="Kim D.W."/>
            <person name="Jeon C.O."/>
        </authorList>
    </citation>
    <scope>NUCLEOTIDE SEQUENCE [LARGE SCALE GENOMIC DNA]</scope>
    <source>
        <strain evidence="3 4">JCM 31718</strain>
    </source>
</reference>
<dbReference type="EMBL" id="SRXW01000001">
    <property type="protein sequence ID" value="TGY89824.1"/>
    <property type="molecule type" value="Genomic_DNA"/>
</dbReference>
<protein>
    <recommendedName>
        <fullName evidence="5">DUF4282 domain-containing protein</fullName>
    </recommendedName>
</protein>
<feature type="transmembrane region" description="Helical" evidence="2">
    <location>
        <begin position="12"/>
        <end position="33"/>
    </location>
</feature>
<comment type="caution">
    <text evidence="3">The sequence shown here is derived from an EMBL/GenBank/DDBJ whole genome shotgun (WGS) entry which is preliminary data.</text>
</comment>
<feature type="transmembrane region" description="Helical" evidence="2">
    <location>
        <begin position="39"/>
        <end position="65"/>
    </location>
</feature>
<proteinExistence type="predicted"/>
<evidence type="ECO:0008006" key="5">
    <source>
        <dbReference type="Google" id="ProtNLM"/>
    </source>
</evidence>
<keyword evidence="4" id="KW-1185">Reference proteome</keyword>
<organism evidence="3 4">
    <name type="scientific">Marinicauda algicola</name>
    <dbReference type="NCBI Taxonomy" id="2029849"/>
    <lineage>
        <taxon>Bacteria</taxon>
        <taxon>Pseudomonadati</taxon>
        <taxon>Pseudomonadota</taxon>
        <taxon>Alphaproteobacteria</taxon>
        <taxon>Maricaulales</taxon>
        <taxon>Maricaulaceae</taxon>
        <taxon>Marinicauda</taxon>
    </lineage>
</organism>
<evidence type="ECO:0000313" key="3">
    <source>
        <dbReference type="EMBL" id="TGY89824.1"/>
    </source>
</evidence>
<evidence type="ECO:0000256" key="2">
    <source>
        <dbReference type="SAM" id="Phobius"/>
    </source>
</evidence>
<dbReference type="AlphaFoldDB" id="A0A4S2H2Q7"/>
<feature type="region of interest" description="Disordered" evidence="1">
    <location>
        <begin position="81"/>
        <end position="105"/>
    </location>
</feature>
<keyword evidence="2" id="KW-1133">Transmembrane helix</keyword>
<dbReference type="Proteomes" id="UP000308054">
    <property type="component" value="Unassembled WGS sequence"/>
</dbReference>